<dbReference type="PRINTS" id="PR00422">
    <property type="entry name" value="TRANSFERRIN"/>
</dbReference>
<dbReference type="Pfam" id="PF00405">
    <property type="entry name" value="Transferrin"/>
    <property type="match status" value="2"/>
</dbReference>
<protein>
    <submittedName>
        <fullName evidence="5">Melanotransferrin-like</fullName>
    </submittedName>
</protein>
<organism evidence="4 5">
    <name type="scientific">Limulus polyphemus</name>
    <name type="common">Atlantic horseshoe crab</name>
    <dbReference type="NCBI Taxonomy" id="6850"/>
    <lineage>
        <taxon>Eukaryota</taxon>
        <taxon>Metazoa</taxon>
        <taxon>Ecdysozoa</taxon>
        <taxon>Arthropoda</taxon>
        <taxon>Chelicerata</taxon>
        <taxon>Merostomata</taxon>
        <taxon>Xiphosura</taxon>
        <taxon>Limulidae</taxon>
        <taxon>Limulus</taxon>
    </lineage>
</organism>
<gene>
    <name evidence="5" type="primary">LOC106462970</name>
</gene>
<keyword evidence="1" id="KW-0472">Membrane</keyword>
<dbReference type="CDD" id="cd13529">
    <property type="entry name" value="PBP2_transferrin"/>
    <property type="match status" value="2"/>
</dbReference>
<dbReference type="Gene3D" id="3.40.190.10">
    <property type="entry name" value="Periplasmic binding protein-like II"/>
    <property type="match status" value="4"/>
</dbReference>
<dbReference type="Proteomes" id="UP000694941">
    <property type="component" value="Unplaced"/>
</dbReference>
<feature type="chain" id="PRO_5045431426" evidence="2">
    <location>
        <begin position="26"/>
        <end position="726"/>
    </location>
</feature>
<evidence type="ECO:0000259" key="3">
    <source>
        <dbReference type="PROSITE" id="PS51408"/>
    </source>
</evidence>
<accession>A0ABM1SR21</accession>
<dbReference type="GeneID" id="106462970"/>
<feature type="transmembrane region" description="Helical" evidence="1">
    <location>
        <begin position="702"/>
        <end position="723"/>
    </location>
</feature>
<evidence type="ECO:0000256" key="1">
    <source>
        <dbReference type="SAM" id="Phobius"/>
    </source>
</evidence>
<dbReference type="SUPFAM" id="SSF53850">
    <property type="entry name" value="Periplasmic binding protein-like II"/>
    <property type="match status" value="2"/>
</dbReference>
<keyword evidence="1" id="KW-1133">Transmembrane helix</keyword>
<dbReference type="SMART" id="SM00094">
    <property type="entry name" value="TR_FER"/>
    <property type="match status" value="2"/>
</dbReference>
<sequence>MFEIEKQIILFIFSFFILFVHVCRGIEGETVSWCTVSHVEFQKCKDFADAIRNSYKFDVQLECRRGEDKNLCMNMIDGGRANLMTLDAGEVYVAGRFHSLVPILSERYGAEKTAGFYAVAVIHTRSTIESLEDLRDKKACFTGVGQMAGWIIPMATLIETEVLAITDCNNIIKTAAEFFNDSCAPNSLIDKYNPTGDNPQKMCNLCATQKGDRCSGSDPYVEFGGAFSCFVNKGDVAFLKHTTVEEELAKPKYQQLSMSQFRLLCPHGGTRSIRDYNSCNWGFVPSHAVVTSSAALPETRKMYQKFLMKAAEVFHNNNRFSGNRNRYNITNATVPPYIGSDTFGSINEFNDETFYLFGRSRTYDYVENLMFQDETSDLAPVEGNRQTFTGYLGESKFTVEDFMNVASTKSIESLLSEKNKYNLIPIVAEQYNLDDTYYYVVAVAQQPDKETDLLYLKGKRSCHTGIGMAAGWVVPLSFLLTNERMRSFGCNSAHAAAEFFQKSCVPGALSREYTGGFWSYDNLCDLCHGSSFGFCSRDSLEPFYGHTGAFRCLVEGGGEVAFVKHTTIVENTAGRNPQWWSRNVMPDDFELLCRDGTRAGYDEYEECNLGKVSANAIVTSADKPEDIIEAYIRLFLYGQQFYGSKYSEEFTFKMFVSELGQSDLIFQDATQQLKEIPPDQRDIDVYLGNDFVQSMKIVDCTAGSSSLSVSHLWMFFIIVLSLLSRT</sequence>
<keyword evidence="2" id="KW-0732">Signal</keyword>
<dbReference type="RefSeq" id="XP_022246077.1">
    <property type="nucleotide sequence ID" value="XM_022390369.1"/>
</dbReference>
<keyword evidence="1" id="KW-0812">Transmembrane</keyword>
<dbReference type="InterPro" id="IPR001156">
    <property type="entry name" value="Transferrin-like_dom"/>
</dbReference>
<dbReference type="PANTHER" id="PTHR11485:SF29">
    <property type="entry name" value="TRANSFERRIN 2"/>
    <property type="match status" value="1"/>
</dbReference>
<dbReference type="PANTHER" id="PTHR11485">
    <property type="entry name" value="TRANSFERRIN"/>
    <property type="match status" value="1"/>
</dbReference>
<feature type="signal peptide" evidence="2">
    <location>
        <begin position="1"/>
        <end position="25"/>
    </location>
</feature>
<keyword evidence="4" id="KW-1185">Reference proteome</keyword>
<proteinExistence type="predicted"/>
<feature type="domain" description="Transferrin-like" evidence="3">
    <location>
        <begin position="31"/>
        <end position="700"/>
    </location>
</feature>
<dbReference type="PROSITE" id="PS51408">
    <property type="entry name" value="TRANSFERRIN_LIKE_4"/>
    <property type="match status" value="1"/>
</dbReference>
<evidence type="ECO:0000313" key="4">
    <source>
        <dbReference type="Proteomes" id="UP000694941"/>
    </source>
</evidence>
<reference evidence="5" key="1">
    <citation type="submission" date="2025-08" db="UniProtKB">
        <authorList>
            <consortium name="RefSeq"/>
        </authorList>
    </citation>
    <scope>IDENTIFICATION</scope>
    <source>
        <tissue evidence="5">Muscle</tissue>
    </source>
</reference>
<name>A0ABM1SR21_LIMPO</name>
<evidence type="ECO:0000256" key="2">
    <source>
        <dbReference type="SAM" id="SignalP"/>
    </source>
</evidence>
<evidence type="ECO:0000313" key="5">
    <source>
        <dbReference type="RefSeq" id="XP_022246077.1"/>
    </source>
</evidence>